<proteinExistence type="predicted"/>
<protein>
    <recommendedName>
        <fullName evidence="3">AB hydrolase-1 domain-containing protein</fullName>
    </recommendedName>
</protein>
<dbReference type="EMBL" id="CABVLU010000001">
    <property type="protein sequence ID" value="VVT46074.1"/>
    <property type="molecule type" value="Genomic_DNA"/>
</dbReference>
<keyword evidence="2" id="KW-1185">Reference proteome</keyword>
<dbReference type="Gene3D" id="3.40.50.1820">
    <property type="entry name" value="alpha/beta hydrolase"/>
    <property type="match status" value="1"/>
</dbReference>
<reference evidence="1 2" key="1">
    <citation type="submission" date="2019-09" db="EMBL/GenBank/DDBJ databases">
        <authorList>
            <person name="Brejova B."/>
        </authorList>
    </citation>
    <scope>NUCLEOTIDE SEQUENCE [LARGE SCALE GENOMIC DNA]</scope>
</reference>
<evidence type="ECO:0008006" key="3">
    <source>
        <dbReference type="Google" id="ProtNLM"/>
    </source>
</evidence>
<organism evidence="1 2">
    <name type="scientific">Magnusiomyces paraingens</name>
    <dbReference type="NCBI Taxonomy" id="2606893"/>
    <lineage>
        <taxon>Eukaryota</taxon>
        <taxon>Fungi</taxon>
        <taxon>Dikarya</taxon>
        <taxon>Ascomycota</taxon>
        <taxon>Saccharomycotina</taxon>
        <taxon>Dipodascomycetes</taxon>
        <taxon>Dipodascales</taxon>
        <taxon>Dipodascaceae</taxon>
        <taxon>Magnusiomyces</taxon>
    </lineage>
</organism>
<evidence type="ECO:0000313" key="2">
    <source>
        <dbReference type="Proteomes" id="UP000398389"/>
    </source>
</evidence>
<accession>A0A5E8B5I9</accession>
<dbReference type="SUPFAM" id="SSF53474">
    <property type="entry name" value="alpha/beta-Hydrolases"/>
    <property type="match status" value="1"/>
</dbReference>
<evidence type="ECO:0000313" key="1">
    <source>
        <dbReference type="EMBL" id="VVT46074.1"/>
    </source>
</evidence>
<dbReference type="AlphaFoldDB" id="A0A5E8B5I9"/>
<gene>
    <name evidence="1" type="ORF">SAPINGB_P001033</name>
</gene>
<dbReference type="GeneID" id="43579856"/>
<dbReference type="OrthoDB" id="2152248at2759"/>
<dbReference type="Proteomes" id="UP000398389">
    <property type="component" value="Unassembled WGS sequence"/>
</dbReference>
<dbReference type="InterPro" id="IPR029058">
    <property type="entry name" value="AB_hydrolase_fold"/>
</dbReference>
<name>A0A5E8B5I9_9ASCO</name>
<dbReference type="RefSeq" id="XP_031851647.1">
    <property type="nucleotide sequence ID" value="XM_031995756.1"/>
</dbReference>
<sequence>MSEPQQPPKTAPAIAELTIPNDCSIPSHTEYIIGGLPVHVYGVAEALEAAAVPASPSELVILHLVHPRTRSYEYTQRMATLLLAEYARSASSNRLLPPCVAATFDLRNHGHRIVSTNNSDWRRGNRAHGQDMATGILGSVQDVELVIRFLPAYLPQALTTQKANTSLSAPIWNIVSGVSQGGHVTWKVAAHAAATPDPGAYSILAAVPIIGAPDLTTLLVHRLLVQVCGLDRDTARYLLENEVFAQLNVPYASFLSWESLAAAIETAPLFAQFLKDFPTGTLLSSTFPEYWPRMLHQQLSSEDRATLQKAPEHVKNVFIVNSQADPLVPSWVSYAYAKKHTLTGRPPAESPADRTLYEKEGLGHIFTNDMADIVAKYIINVVNDRHKS</sequence>